<evidence type="ECO:0000256" key="1">
    <source>
        <dbReference type="SAM" id="MobiDB-lite"/>
    </source>
</evidence>
<dbReference type="OrthoDB" id="3725402at2"/>
<evidence type="ECO:0008006" key="4">
    <source>
        <dbReference type="Google" id="ProtNLM"/>
    </source>
</evidence>
<reference evidence="2 3" key="1">
    <citation type="submission" date="2016-01" db="EMBL/GenBank/DDBJ databases">
        <title>Complete genome sequence of a soil Actinobacterium, Isoptericola dokdonensis DS-3.</title>
        <authorList>
            <person name="Kwon S.-K."/>
            <person name="Kim J.F."/>
        </authorList>
    </citation>
    <scope>NUCLEOTIDE SEQUENCE [LARGE SCALE GENOMIC DNA]</scope>
    <source>
        <strain evidence="2 3">DS-3</strain>
    </source>
</reference>
<feature type="region of interest" description="Disordered" evidence="1">
    <location>
        <begin position="1"/>
        <end position="47"/>
    </location>
</feature>
<dbReference type="STRING" id="1300344.I598_0203"/>
<evidence type="ECO:0000313" key="3">
    <source>
        <dbReference type="Proteomes" id="UP000076794"/>
    </source>
</evidence>
<feature type="region of interest" description="Disordered" evidence="1">
    <location>
        <begin position="246"/>
        <end position="275"/>
    </location>
</feature>
<feature type="compositionally biased region" description="Acidic residues" evidence="1">
    <location>
        <begin position="262"/>
        <end position="275"/>
    </location>
</feature>
<feature type="compositionally biased region" description="Low complexity" evidence="1">
    <location>
        <begin position="15"/>
        <end position="45"/>
    </location>
</feature>
<protein>
    <recommendedName>
        <fullName evidence="4">DUF4194 domain-containing protein</fullName>
    </recommendedName>
</protein>
<feature type="compositionally biased region" description="Basic and acidic residues" evidence="1">
    <location>
        <begin position="1"/>
        <end position="11"/>
    </location>
</feature>
<dbReference type="Pfam" id="PF13835">
    <property type="entry name" value="DUF4194"/>
    <property type="match status" value="1"/>
</dbReference>
<gene>
    <name evidence="2" type="ORF">I598_0203</name>
</gene>
<sequence length="275" mass="29917">MTDVIEGHDADPVVGTPADAPGPVDGPAEAPDPASDAATPQAPDAGFVATHPMEDDVEALFAGDTGVLPYPARRALALVLQRRYVSAAAHPTEWKALLAHQNVLTSRCHDLFVELVVDRDYEIAYKRQVREDGLSVPVLLKDEPYKRVETLLMLLARNRFRQEQGAGERTAHLDAEELVDYAAGFLAQDETNLAARRREIDNAIATLVREHVLTEVAAGRYRVEPVVEILLPVERLRELTAWLRDGGSAGAGARDDGARGEDDGDAVDEDEETDA</sequence>
<name>A0A161IEJ1_9MICO</name>
<accession>A0A161IEJ1</accession>
<dbReference type="InterPro" id="IPR025449">
    <property type="entry name" value="JetB"/>
</dbReference>
<organism evidence="2 3">
    <name type="scientific">Isoptericola dokdonensis DS-3</name>
    <dbReference type="NCBI Taxonomy" id="1300344"/>
    <lineage>
        <taxon>Bacteria</taxon>
        <taxon>Bacillati</taxon>
        <taxon>Actinomycetota</taxon>
        <taxon>Actinomycetes</taxon>
        <taxon>Micrococcales</taxon>
        <taxon>Promicromonosporaceae</taxon>
        <taxon>Isoptericola</taxon>
    </lineage>
</organism>
<dbReference type="Proteomes" id="UP000076794">
    <property type="component" value="Chromosome"/>
</dbReference>
<dbReference type="RefSeq" id="WP_068200500.1">
    <property type="nucleotide sequence ID" value="NZ_CP014209.1"/>
</dbReference>
<dbReference type="PATRIC" id="fig|1300344.3.peg.198"/>
<dbReference type="KEGG" id="ido:I598_0203"/>
<evidence type="ECO:0000313" key="2">
    <source>
        <dbReference type="EMBL" id="ANC29794.1"/>
    </source>
</evidence>
<dbReference type="EMBL" id="CP014209">
    <property type="protein sequence ID" value="ANC29794.1"/>
    <property type="molecule type" value="Genomic_DNA"/>
</dbReference>
<keyword evidence="3" id="KW-1185">Reference proteome</keyword>
<dbReference type="AlphaFoldDB" id="A0A161IEJ1"/>
<proteinExistence type="predicted"/>